<reference evidence="3" key="2">
    <citation type="submission" date="2020-09" db="EMBL/GenBank/DDBJ databases">
        <authorList>
            <person name="Sun Q."/>
            <person name="Zhou Y."/>
        </authorList>
    </citation>
    <scope>NUCLEOTIDE SEQUENCE</scope>
    <source>
        <strain evidence="3">CGMCC 1.6293</strain>
    </source>
</reference>
<dbReference type="PROSITE" id="PS50002">
    <property type="entry name" value="SH3"/>
    <property type="match status" value="1"/>
</dbReference>
<gene>
    <name evidence="3" type="ORF">GCM10011534_28810</name>
</gene>
<dbReference type="AlphaFoldDB" id="A0A917T0V6"/>
<keyword evidence="4" id="KW-1185">Reference proteome</keyword>
<dbReference type="Gene3D" id="2.30.30.40">
    <property type="entry name" value="SH3 Domains"/>
    <property type="match status" value="1"/>
</dbReference>
<dbReference type="EMBL" id="BMLF01000002">
    <property type="protein sequence ID" value="GGM05240.1"/>
    <property type="molecule type" value="Genomic_DNA"/>
</dbReference>
<dbReference type="SUPFAM" id="SSF50044">
    <property type="entry name" value="SH3-domain"/>
    <property type="match status" value="2"/>
</dbReference>
<evidence type="ECO:0000259" key="2">
    <source>
        <dbReference type="PROSITE" id="PS50002"/>
    </source>
</evidence>
<name>A0A917T0V6_9RHOB</name>
<dbReference type="RefSeq" id="WP_028287312.1">
    <property type="nucleotide sequence ID" value="NZ_BMLF01000002.1"/>
</dbReference>
<evidence type="ECO:0000313" key="4">
    <source>
        <dbReference type="Proteomes" id="UP000649829"/>
    </source>
</evidence>
<accession>A0A917T0V6</accession>
<feature type="domain" description="SH3" evidence="2">
    <location>
        <begin position="56"/>
        <end position="110"/>
    </location>
</feature>
<dbReference type="Proteomes" id="UP000649829">
    <property type="component" value="Unassembled WGS sequence"/>
</dbReference>
<dbReference type="InterPro" id="IPR001452">
    <property type="entry name" value="SH3_domain"/>
</dbReference>
<reference evidence="3" key="1">
    <citation type="journal article" date="2014" name="Int. J. Syst. Evol. Microbiol.">
        <title>Complete genome sequence of Corynebacterium casei LMG S-19264T (=DSM 44701T), isolated from a smear-ripened cheese.</title>
        <authorList>
            <consortium name="US DOE Joint Genome Institute (JGI-PGF)"/>
            <person name="Walter F."/>
            <person name="Albersmeier A."/>
            <person name="Kalinowski J."/>
            <person name="Ruckert C."/>
        </authorList>
    </citation>
    <scope>NUCLEOTIDE SEQUENCE</scope>
    <source>
        <strain evidence="3">CGMCC 1.6293</strain>
    </source>
</reference>
<comment type="caution">
    <text evidence="3">The sequence shown here is derived from an EMBL/GenBank/DDBJ whole genome shotgun (WGS) entry which is preliminary data.</text>
</comment>
<protein>
    <recommendedName>
        <fullName evidence="2">SH3 domain-containing protein</fullName>
    </recommendedName>
</protein>
<dbReference type="InterPro" id="IPR036028">
    <property type="entry name" value="SH3-like_dom_sf"/>
</dbReference>
<dbReference type="Pfam" id="PF07653">
    <property type="entry name" value="SH3_2"/>
    <property type="match status" value="1"/>
</dbReference>
<evidence type="ECO:0000256" key="1">
    <source>
        <dbReference type="ARBA" id="ARBA00022443"/>
    </source>
</evidence>
<evidence type="ECO:0000313" key="3">
    <source>
        <dbReference type="EMBL" id="GGM05240.1"/>
    </source>
</evidence>
<proteinExistence type="predicted"/>
<sequence length="110" mass="12284">MRVIATKGWQASYADPIRLRAGEAPRLSGREDIWDGHRWLWAVAEDGREGWVPDTLVSPEGRAVREYSALELGCAVGEEMEAVTETHGWTLCRNAEGAEGWVPSRHLRAL</sequence>
<organism evidence="3 4">
    <name type="scientific">Pseudooceanicola nanhaiensis</name>
    <dbReference type="NCBI Taxonomy" id="375761"/>
    <lineage>
        <taxon>Bacteria</taxon>
        <taxon>Pseudomonadati</taxon>
        <taxon>Pseudomonadota</taxon>
        <taxon>Alphaproteobacteria</taxon>
        <taxon>Rhodobacterales</taxon>
        <taxon>Paracoccaceae</taxon>
        <taxon>Pseudooceanicola</taxon>
    </lineage>
</organism>
<keyword evidence="1" id="KW-0728">SH3 domain</keyword>